<evidence type="ECO:0000256" key="10">
    <source>
        <dbReference type="SAM" id="Phobius"/>
    </source>
</evidence>
<keyword evidence="3 10" id="KW-0812">Transmembrane</keyword>
<feature type="compositionally biased region" description="Basic and acidic residues" evidence="9">
    <location>
        <begin position="969"/>
        <end position="995"/>
    </location>
</feature>
<name>A0A2X0MHX9_9BASI</name>
<keyword evidence="8 10" id="KW-0472">Membrane</keyword>
<dbReference type="CDD" id="cd18596">
    <property type="entry name" value="ABC_6TM_VMR1_D1_like"/>
    <property type="match status" value="1"/>
</dbReference>
<dbReference type="InterPro" id="IPR011527">
    <property type="entry name" value="ABC1_TM_dom"/>
</dbReference>
<feature type="compositionally biased region" description="Low complexity" evidence="9">
    <location>
        <begin position="956"/>
        <end position="965"/>
    </location>
</feature>
<evidence type="ECO:0000259" key="11">
    <source>
        <dbReference type="PROSITE" id="PS50893"/>
    </source>
</evidence>
<evidence type="ECO:0000256" key="1">
    <source>
        <dbReference type="ARBA" id="ARBA00004141"/>
    </source>
</evidence>
<dbReference type="PROSITE" id="PS50893">
    <property type="entry name" value="ABC_TRANSPORTER_2"/>
    <property type="match status" value="2"/>
</dbReference>
<dbReference type="FunFam" id="3.40.50.300:FF:000838">
    <property type="entry name" value="ABC multidrug transporter (Eurofung)"/>
    <property type="match status" value="1"/>
</dbReference>
<dbReference type="SUPFAM" id="SSF90123">
    <property type="entry name" value="ABC transporter transmembrane region"/>
    <property type="match status" value="2"/>
</dbReference>
<sequence>MTMEASMASGPGFLLQHPASALSGSSSLPSSSSPPSAAVVIALAVALLISLSASVWSVYASIRDAARAEDHLKNGPNNHPEHDLLLDDSDEDEREHRDDDDTDGDDQRPSLAQWIREAARLVLLAGLLGVTTAKLPVESHASTWLVLWEVELIVLAVYLTSLSLLGVLHIVPPSLSRLQQGPLALISLVFLAIRHILPYFLQSRPHASVVSSLGVAQTAIVAALFLIVLSTPPDWSPVLPKAKAHPAQVASPLSRLFFTFLELRMIRYYLGSSRRSSSTSASEDFLKYVPVLPDILHTQHVLHHFRWRGDEPRASANDEERVDQDSATIGGVCAFMWTFRIELVKILCFATVWVLALFVSPLSMNLLLRYVQGQDTTNVSPYLFVFGIFGAPIVASTAYQGATYRLSEIGLRLRGLLGHAVFEKLLRVKAGGGGSKEDGEDVDDDDGLDEEVTEDGASTDSAPSPTSSGSKSGGSEAVGRVNNLVGTDIDVITSSLTTSLQLFGVLPKLFVSLLFLYFLLGWSAFVALASIVAFAPMSTVVSRKYGAVQEEIMKATDKRITIVQELVSSVRIIKMFAWEKSMMGKIYEAREIELRRITKRAKVYAGMMGLSTGVPMVVTLSTFGAYVFGMKQTLTASTAFTSMSLFGLLREAVISSTYLLSAFMRAKVSLNRITRFLSDTEELDSSPRSFEGDTISFKNAVFRFSRYNSKGSQPFELFVNDLTIPMGKTTIIAGDVGSGKSALLLALLGELHRRSGEVKFPARVKTSFAAQSAWLLDDTVKANILFGEKYDKERYEDTIRACSLEEDLKGFEEGDETRVGEKGVSMSGSVPLHFDLDILSFLFDSCVGSTVRGQKQRVALARAVYSQSEIVLLDDVLSAVDSTTVAAVVENCLNGPLLAGRTVVLVTHFVKLCTRRIKNCEHVVTLHDGEIESIETPEKRDKKHLSPSDAPGMRRTSSNISTTSSFDQRVPKSKKEEDEAAIKKKEQEQKLHGGDEGDAGTDISFRVYKKYFTVMGGWVFWTLYALVNLVAHVFMLSQFFILPKGWFIGRWVNAEDRDSHKVVYFIFYSLIQLASAVSLTAMYLVLIFGAIRASRTLHGRLTSAIFGAPFRFFDETPQGRITNRFSKDTEILDTEQVENLQPVLDYSVQVLFVAITISVILPVFLLPAALISAIFFFLGRLYILNALAARRQVASARSPLFSTLGDASTGVTTIRAFGREKAFSTQYRDQTDRYNQMQLYELGLDRWLEERSDMVGATVSFIVGLLALRAGLSSGITGFLVSTGLEFTNRILYVVRAINKNELSLNSVQRILEYSDIEQEVQASDKGDPPKDWPVGSIEFNKYSARYSHDGPDVLHELSFKIKAGEKIGIVGPSGCGKSSLSLALLRFIIGSNGEILVDDRKVSETNLEALRSRMTLIPQDPTLFSGTLRSNLVPNEEYDDAVLWAAVQRSGFAGHEGDAKNRNKGMSLDTVVQTGGSNFSQGQRQLLSLARALVRSSKIIILDEATASLDNESDKTLQEVIRSEFKRCTNLTIAHRLESVIDFDRILVLEHGKVVEFDTPTRLLENQKSAFYDLCQSSGNFDELKQAAAAGAGHAGSKGLAKK</sequence>
<dbReference type="Gene3D" id="1.20.1560.10">
    <property type="entry name" value="ABC transporter type 1, transmembrane domain"/>
    <property type="match status" value="2"/>
</dbReference>
<evidence type="ECO:0000256" key="5">
    <source>
        <dbReference type="ARBA" id="ARBA00022741"/>
    </source>
</evidence>
<feature type="domain" description="ABC transmembrane type-1" evidence="12">
    <location>
        <begin position="1045"/>
        <end position="1299"/>
    </location>
</feature>
<feature type="transmembrane region" description="Helical" evidence="10">
    <location>
        <begin position="183"/>
        <end position="201"/>
    </location>
</feature>
<dbReference type="FunFam" id="1.20.1560.10:FF:000013">
    <property type="entry name" value="ABC transporter C family member 2"/>
    <property type="match status" value="1"/>
</dbReference>
<proteinExistence type="predicted"/>
<feature type="transmembrane region" description="Helical" evidence="10">
    <location>
        <begin position="1062"/>
        <end position="1091"/>
    </location>
</feature>
<organism evidence="13 14">
    <name type="scientific">Microbotryum silenes-dioicae</name>
    <dbReference type="NCBI Taxonomy" id="796604"/>
    <lineage>
        <taxon>Eukaryota</taxon>
        <taxon>Fungi</taxon>
        <taxon>Dikarya</taxon>
        <taxon>Basidiomycota</taxon>
        <taxon>Pucciniomycotina</taxon>
        <taxon>Microbotryomycetes</taxon>
        <taxon>Microbotryales</taxon>
        <taxon>Microbotryaceae</taxon>
        <taxon>Microbotryum</taxon>
    </lineage>
</organism>
<dbReference type="PANTHER" id="PTHR24223">
    <property type="entry name" value="ATP-BINDING CASSETTE SUB-FAMILY C"/>
    <property type="match status" value="1"/>
</dbReference>
<feature type="domain" description="ABC transporter" evidence="11">
    <location>
        <begin position="1338"/>
        <end position="1577"/>
    </location>
</feature>
<feature type="transmembrane region" description="Helical" evidence="10">
    <location>
        <begin position="1150"/>
        <end position="1178"/>
    </location>
</feature>
<dbReference type="GO" id="GO:0140359">
    <property type="term" value="F:ABC-type transporter activity"/>
    <property type="evidence" value="ECO:0007669"/>
    <property type="project" value="InterPro"/>
</dbReference>
<keyword evidence="6" id="KW-0067">ATP-binding</keyword>
<dbReference type="GO" id="GO:0016020">
    <property type="term" value="C:membrane"/>
    <property type="evidence" value="ECO:0007669"/>
    <property type="project" value="UniProtKB-SubCell"/>
</dbReference>
<keyword evidence="7 10" id="KW-1133">Transmembrane helix</keyword>
<protein>
    <submittedName>
        <fullName evidence="13">BQ5605_C009g05492 protein</fullName>
    </submittedName>
</protein>
<dbReference type="InterPro" id="IPR003439">
    <property type="entry name" value="ABC_transporter-like_ATP-bd"/>
</dbReference>
<dbReference type="CDD" id="cd03250">
    <property type="entry name" value="ABCC_MRP_domain1"/>
    <property type="match status" value="1"/>
</dbReference>
<evidence type="ECO:0000259" key="12">
    <source>
        <dbReference type="PROSITE" id="PS50929"/>
    </source>
</evidence>
<keyword evidence="4" id="KW-0677">Repeat</keyword>
<dbReference type="Proteomes" id="UP000249464">
    <property type="component" value="Unassembled WGS sequence"/>
</dbReference>
<feature type="transmembrane region" description="Helical" evidence="10">
    <location>
        <begin position="379"/>
        <end position="399"/>
    </location>
</feature>
<dbReference type="CDD" id="cd18604">
    <property type="entry name" value="ABC_6TM_VMR1_D2_like"/>
    <property type="match status" value="1"/>
</dbReference>
<dbReference type="PROSITE" id="PS50929">
    <property type="entry name" value="ABC_TM1F"/>
    <property type="match status" value="2"/>
</dbReference>
<comment type="subcellular location">
    <subcellularLocation>
        <location evidence="1">Membrane</location>
        <topology evidence="1">Multi-pass membrane protein</topology>
    </subcellularLocation>
</comment>
<feature type="compositionally biased region" description="Basic and acidic residues" evidence="9">
    <location>
        <begin position="935"/>
        <end position="946"/>
    </location>
</feature>
<dbReference type="InterPro" id="IPR003593">
    <property type="entry name" value="AAA+_ATPase"/>
</dbReference>
<evidence type="ECO:0000256" key="8">
    <source>
        <dbReference type="ARBA" id="ARBA00023136"/>
    </source>
</evidence>
<feature type="region of interest" description="Disordered" evidence="9">
    <location>
        <begin position="431"/>
        <end position="477"/>
    </location>
</feature>
<evidence type="ECO:0000256" key="7">
    <source>
        <dbReference type="ARBA" id="ARBA00022989"/>
    </source>
</evidence>
<feature type="transmembrane region" description="Helical" evidence="10">
    <location>
        <begin position="152"/>
        <end position="171"/>
    </location>
</feature>
<dbReference type="SMART" id="SM00382">
    <property type="entry name" value="AAA"/>
    <property type="match status" value="2"/>
</dbReference>
<accession>A0A2X0MHX9</accession>
<feature type="transmembrane region" description="Helical" evidence="10">
    <location>
        <begin position="37"/>
        <end position="59"/>
    </location>
</feature>
<feature type="transmembrane region" description="Helical" evidence="10">
    <location>
        <begin position="509"/>
        <end position="535"/>
    </location>
</feature>
<evidence type="ECO:0000313" key="13">
    <source>
        <dbReference type="EMBL" id="SGY81340.1"/>
    </source>
</evidence>
<dbReference type="Pfam" id="PF00664">
    <property type="entry name" value="ABC_membrane"/>
    <property type="match status" value="2"/>
</dbReference>
<feature type="compositionally biased region" description="Low complexity" evidence="9">
    <location>
        <begin position="455"/>
        <end position="475"/>
    </location>
</feature>
<feature type="region of interest" description="Disordered" evidence="9">
    <location>
        <begin position="935"/>
        <end position="996"/>
    </location>
</feature>
<evidence type="ECO:0000256" key="9">
    <source>
        <dbReference type="SAM" id="MobiDB-lite"/>
    </source>
</evidence>
<evidence type="ECO:0000256" key="4">
    <source>
        <dbReference type="ARBA" id="ARBA00022737"/>
    </source>
</evidence>
<keyword evidence="2" id="KW-0813">Transport</keyword>
<feature type="transmembrane region" description="Helical" evidence="10">
    <location>
        <begin position="344"/>
        <end position="367"/>
    </location>
</feature>
<feature type="compositionally biased region" description="Basic and acidic residues" evidence="9">
    <location>
        <begin position="71"/>
        <end position="85"/>
    </location>
</feature>
<evidence type="ECO:0000256" key="3">
    <source>
        <dbReference type="ARBA" id="ARBA00022692"/>
    </source>
</evidence>
<feature type="domain" description="ABC transporter" evidence="11">
    <location>
        <begin position="695"/>
        <end position="953"/>
    </location>
</feature>
<dbReference type="Pfam" id="PF00005">
    <property type="entry name" value="ABC_tran"/>
    <property type="match status" value="2"/>
</dbReference>
<feature type="domain" description="ABC transmembrane type-1" evidence="12">
    <location>
        <begin position="346"/>
        <end position="665"/>
    </location>
</feature>
<keyword evidence="5" id="KW-0547">Nucleotide-binding</keyword>
<feature type="compositionally biased region" description="Acidic residues" evidence="9">
    <location>
        <begin position="438"/>
        <end position="454"/>
    </location>
</feature>
<dbReference type="InterPro" id="IPR050173">
    <property type="entry name" value="ABC_transporter_C-like"/>
</dbReference>
<dbReference type="GO" id="GO:0016887">
    <property type="term" value="F:ATP hydrolysis activity"/>
    <property type="evidence" value="ECO:0007669"/>
    <property type="project" value="InterPro"/>
</dbReference>
<feature type="transmembrane region" description="Helical" evidence="10">
    <location>
        <begin position="1018"/>
        <end position="1042"/>
    </location>
</feature>
<dbReference type="InterPro" id="IPR017871">
    <property type="entry name" value="ABC_transporter-like_CS"/>
</dbReference>
<gene>
    <name evidence="13" type="primary">BQ5605_C009g05492</name>
    <name evidence="13" type="ORF">BQ5605_C009G05492</name>
</gene>
<reference evidence="13 14" key="1">
    <citation type="submission" date="2016-11" db="EMBL/GenBank/DDBJ databases">
        <authorList>
            <person name="Jaros S."/>
            <person name="Januszkiewicz K."/>
            <person name="Wedrychowicz H."/>
        </authorList>
    </citation>
    <scope>NUCLEOTIDE SEQUENCE [LARGE SCALE GENOMIC DNA]</scope>
</reference>
<feature type="transmembrane region" description="Helical" evidence="10">
    <location>
        <begin position="603"/>
        <end position="628"/>
    </location>
</feature>
<dbReference type="SUPFAM" id="SSF52540">
    <property type="entry name" value="P-loop containing nucleoside triphosphate hydrolases"/>
    <property type="match status" value="2"/>
</dbReference>
<evidence type="ECO:0000313" key="14">
    <source>
        <dbReference type="Proteomes" id="UP000249464"/>
    </source>
</evidence>
<feature type="region of interest" description="Disordered" evidence="9">
    <location>
        <begin position="71"/>
        <end position="108"/>
    </location>
</feature>
<dbReference type="Gene3D" id="3.40.50.300">
    <property type="entry name" value="P-loop containing nucleotide triphosphate hydrolases"/>
    <property type="match status" value="2"/>
</dbReference>
<dbReference type="InterPro" id="IPR036640">
    <property type="entry name" value="ABC1_TM_sf"/>
</dbReference>
<feature type="transmembrane region" description="Helical" evidence="10">
    <location>
        <begin position="640"/>
        <end position="663"/>
    </location>
</feature>
<dbReference type="PANTHER" id="PTHR24223:SF356">
    <property type="entry name" value="ATP-BINDING CASSETTE TRANSPORTER ABC4"/>
    <property type="match status" value="1"/>
</dbReference>
<evidence type="ECO:0000256" key="6">
    <source>
        <dbReference type="ARBA" id="ARBA00022840"/>
    </source>
</evidence>
<feature type="transmembrane region" description="Helical" evidence="10">
    <location>
        <begin position="207"/>
        <end position="229"/>
    </location>
</feature>
<dbReference type="InterPro" id="IPR027417">
    <property type="entry name" value="P-loop_NTPase"/>
</dbReference>
<dbReference type="STRING" id="796604.A0A2X0MHX9"/>
<dbReference type="CDD" id="cd03244">
    <property type="entry name" value="ABCC_MRP_domain2"/>
    <property type="match status" value="1"/>
</dbReference>
<dbReference type="PROSITE" id="PS00211">
    <property type="entry name" value="ABC_TRANSPORTER_1"/>
    <property type="match status" value="1"/>
</dbReference>
<dbReference type="EMBL" id="FQNC01000049">
    <property type="protein sequence ID" value="SGY81340.1"/>
    <property type="molecule type" value="Genomic_DNA"/>
</dbReference>
<dbReference type="GO" id="GO:0005524">
    <property type="term" value="F:ATP binding"/>
    <property type="evidence" value="ECO:0007669"/>
    <property type="project" value="UniProtKB-KW"/>
</dbReference>
<evidence type="ECO:0000256" key="2">
    <source>
        <dbReference type="ARBA" id="ARBA00022448"/>
    </source>
</evidence>
<keyword evidence="14" id="KW-1185">Reference proteome</keyword>